<evidence type="ECO:0000259" key="2">
    <source>
        <dbReference type="Pfam" id="PF09830"/>
    </source>
</evidence>
<dbReference type="PANTHER" id="PTHR38420">
    <property type="entry name" value="AP-4-A PHOSPHORYLASE II"/>
    <property type="match status" value="1"/>
</dbReference>
<feature type="domain" description="Ap4A phosphorylase 1/2 N-terminal" evidence="3">
    <location>
        <begin position="11"/>
        <end position="182"/>
    </location>
</feature>
<feature type="region of interest" description="Disordered" evidence="1">
    <location>
        <begin position="57"/>
        <end position="89"/>
    </location>
</feature>
<proteinExistence type="predicted"/>
<organism evidence="4">
    <name type="scientific">Phaffia rhodozyma</name>
    <name type="common">Yeast</name>
    <name type="synonym">Xanthophyllomyces dendrorhous</name>
    <dbReference type="NCBI Taxonomy" id="264483"/>
    <lineage>
        <taxon>Eukaryota</taxon>
        <taxon>Fungi</taxon>
        <taxon>Dikarya</taxon>
        <taxon>Basidiomycota</taxon>
        <taxon>Agaricomycotina</taxon>
        <taxon>Tremellomycetes</taxon>
        <taxon>Cystofilobasidiales</taxon>
        <taxon>Mrakiaceae</taxon>
        <taxon>Phaffia</taxon>
    </lineage>
</organism>
<feature type="compositionally biased region" description="Basic and acidic residues" evidence="1">
    <location>
        <begin position="73"/>
        <end position="82"/>
    </location>
</feature>
<name>A0A0F7SX69_PHARH</name>
<feature type="domain" description="ATP adenylyltransferase C-terminal" evidence="2">
    <location>
        <begin position="207"/>
        <end position="343"/>
    </location>
</feature>
<dbReference type="Pfam" id="PF19327">
    <property type="entry name" value="Ap4A_phos_N"/>
    <property type="match status" value="1"/>
</dbReference>
<reference evidence="4" key="1">
    <citation type="submission" date="2014-08" db="EMBL/GenBank/DDBJ databases">
        <authorList>
            <person name="Sharma Rahul"/>
            <person name="Thines Marco"/>
        </authorList>
    </citation>
    <scope>NUCLEOTIDE SEQUENCE</scope>
</reference>
<protein>
    <submittedName>
        <fullName evidence="4">APA1_2</fullName>
    </submittedName>
</protein>
<dbReference type="Pfam" id="PF09830">
    <property type="entry name" value="ATP_transf"/>
    <property type="match status" value="1"/>
</dbReference>
<dbReference type="InterPro" id="IPR043171">
    <property type="entry name" value="Ap4A_phos1/2-like"/>
</dbReference>
<dbReference type="GO" id="GO:0005524">
    <property type="term" value="F:ATP binding"/>
    <property type="evidence" value="ECO:0007669"/>
    <property type="project" value="InterPro"/>
</dbReference>
<dbReference type="PANTHER" id="PTHR38420:SF1">
    <property type="entry name" value="PUTATIVE (AFU_ORTHOLOGUE AFUA_5G14690)-RELATED"/>
    <property type="match status" value="1"/>
</dbReference>
<dbReference type="EMBL" id="LN483332">
    <property type="protein sequence ID" value="CED85235.1"/>
    <property type="molecule type" value="Genomic_DNA"/>
</dbReference>
<dbReference type="InterPro" id="IPR009163">
    <property type="entry name" value="Ap4A_phos1/2"/>
</dbReference>
<dbReference type="SUPFAM" id="SSF54197">
    <property type="entry name" value="HIT-like"/>
    <property type="match status" value="1"/>
</dbReference>
<sequence>MSVALLAPYKAIVAKLSSQFAKAKASGDLNSYESTVNEVEQDGLRYEIRVCPALKEKRAAKSGSSPSPSDDSEPLKRQKPADPFEGPYDNDLFLGKVGQEEGGEKMVALLNKFSVVDQHFLLVTEEFQSQSSPLHPPHLLHAYLMLLALQQTGQQWICIYNAGGPVSGASQLRRHLQFVPNSEEPPVDEWTASAQIETEDEPFYLSSLPHAHSIMRLPSQLRSRSSTADSITSTLMLSHIKLLDATHQVIQKHLLPPYLDPESASLAPRPTEKPTMAYNLILTLSHFHAIPRSKEKADLVDPGMSLNAMAFAGMVLCESEEQMEAIKGLEGGVKSLLRSVGFERLEENKVEEMAMA</sequence>
<accession>A0A0F7SX69</accession>
<dbReference type="Gene3D" id="3.30.428.70">
    <property type="match status" value="1"/>
</dbReference>
<dbReference type="AlphaFoldDB" id="A0A0F7SX69"/>
<dbReference type="GO" id="GO:0009117">
    <property type="term" value="P:nucleotide metabolic process"/>
    <property type="evidence" value="ECO:0007669"/>
    <property type="project" value="InterPro"/>
</dbReference>
<dbReference type="GO" id="GO:0003877">
    <property type="term" value="F:ATP:ADP adenylyltransferase activity"/>
    <property type="evidence" value="ECO:0007669"/>
    <property type="project" value="InterPro"/>
</dbReference>
<evidence type="ECO:0000256" key="1">
    <source>
        <dbReference type="SAM" id="MobiDB-lite"/>
    </source>
</evidence>
<dbReference type="InterPro" id="IPR019200">
    <property type="entry name" value="ATP_adenylylTrfase_C"/>
</dbReference>
<dbReference type="InterPro" id="IPR045759">
    <property type="entry name" value="Ap4A_phos1/2_N"/>
</dbReference>
<evidence type="ECO:0000313" key="4">
    <source>
        <dbReference type="EMBL" id="CED85235.1"/>
    </source>
</evidence>
<evidence type="ECO:0000259" key="3">
    <source>
        <dbReference type="Pfam" id="PF19327"/>
    </source>
</evidence>
<dbReference type="InterPro" id="IPR036265">
    <property type="entry name" value="HIT-like_sf"/>
</dbReference>